<dbReference type="Proteomes" id="UP000663829">
    <property type="component" value="Unassembled WGS sequence"/>
</dbReference>
<dbReference type="EMBL" id="CAJNOQ010006475">
    <property type="protein sequence ID" value="CAF1136597.1"/>
    <property type="molecule type" value="Genomic_DNA"/>
</dbReference>
<feature type="transmembrane region" description="Helical" evidence="1">
    <location>
        <begin position="12"/>
        <end position="32"/>
    </location>
</feature>
<keyword evidence="1" id="KW-1133">Transmembrane helix</keyword>
<accession>A0A814RP62</accession>
<proteinExistence type="predicted"/>
<evidence type="ECO:0000313" key="4">
    <source>
        <dbReference type="Proteomes" id="UP000663829"/>
    </source>
</evidence>
<evidence type="ECO:0000256" key="1">
    <source>
        <dbReference type="SAM" id="Phobius"/>
    </source>
</evidence>
<feature type="non-terminal residue" evidence="2">
    <location>
        <position position="1"/>
    </location>
</feature>
<comment type="caution">
    <text evidence="2">The sequence shown here is derived from an EMBL/GenBank/DDBJ whole genome shotgun (WGS) entry which is preliminary data.</text>
</comment>
<name>A0A814RP62_9BILA</name>
<sequence length="96" mass="10726">NKFKKKKMTLKRILIIIIVGITFIIPLVQLSIGFTYLNKPVTQCPIARDIPLVLAFGGMFTLLFLATAYGLLYTISDRTNSSGKTIKIIMGNLKCF</sequence>
<protein>
    <submittedName>
        <fullName evidence="2">Uncharacterized protein</fullName>
    </submittedName>
</protein>
<evidence type="ECO:0000313" key="2">
    <source>
        <dbReference type="EMBL" id="CAF1136597.1"/>
    </source>
</evidence>
<dbReference type="AlphaFoldDB" id="A0A814RP62"/>
<gene>
    <name evidence="2" type="ORF">GPM918_LOCUS20470</name>
    <name evidence="3" type="ORF">SRO942_LOCUS20467</name>
</gene>
<keyword evidence="1" id="KW-0812">Transmembrane</keyword>
<reference evidence="2" key="1">
    <citation type="submission" date="2021-02" db="EMBL/GenBank/DDBJ databases">
        <authorList>
            <person name="Nowell W R."/>
        </authorList>
    </citation>
    <scope>NUCLEOTIDE SEQUENCE</scope>
</reference>
<evidence type="ECO:0000313" key="3">
    <source>
        <dbReference type="EMBL" id="CAF3900308.1"/>
    </source>
</evidence>
<organism evidence="2 4">
    <name type="scientific">Didymodactylos carnosus</name>
    <dbReference type="NCBI Taxonomy" id="1234261"/>
    <lineage>
        <taxon>Eukaryota</taxon>
        <taxon>Metazoa</taxon>
        <taxon>Spiralia</taxon>
        <taxon>Gnathifera</taxon>
        <taxon>Rotifera</taxon>
        <taxon>Eurotatoria</taxon>
        <taxon>Bdelloidea</taxon>
        <taxon>Philodinida</taxon>
        <taxon>Philodinidae</taxon>
        <taxon>Didymodactylos</taxon>
    </lineage>
</organism>
<feature type="transmembrane region" description="Helical" evidence="1">
    <location>
        <begin position="52"/>
        <end position="75"/>
    </location>
</feature>
<keyword evidence="1" id="KW-0472">Membrane</keyword>
<keyword evidence="4" id="KW-1185">Reference proteome</keyword>
<dbReference type="Proteomes" id="UP000681722">
    <property type="component" value="Unassembled WGS sequence"/>
</dbReference>
<dbReference type="EMBL" id="CAJOBC010006475">
    <property type="protein sequence ID" value="CAF3900308.1"/>
    <property type="molecule type" value="Genomic_DNA"/>
</dbReference>
<dbReference type="OrthoDB" id="10051441at2759"/>